<keyword evidence="5 6" id="KW-0720">Serine protease</keyword>
<dbReference type="FunFam" id="2.130.10.120:FF:000001">
    <property type="entry name" value="Prolyl endopeptidase"/>
    <property type="match status" value="1"/>
</dbReference>
<dbReference type="InterPro" id="IPR029058">
    <property type="entry name" value="AB_hydrolase_fold"/>
</dbReference>
<dbReference type="Gene3D" id="2.130.10.120">
    <property type="entry name" value="Prolyl oligopeptidase, N-terminal domain"/>
    <property type="match status" value="1"/>
</dbReference>
<keyword evidence="4 6" id="KW-0378">Hydrolase</keyword>
<feature type="domain" description="Peptidase S9A N-terminal" evidence="8">
    <location>
        <begin position="84"/>
        <end position="513"/>
    </location>
</feature>
<evidence type="ECO:0000313" key="9">
    <source>
        <dbReference type="EMBL" id="CAD8311410.1"/>
    </source>
</evidence>
<evidence type="ECO:0000256" key="1">
    <source>
        <dbReference type="ARBA" id="ARBA00001070"/>
    </source>
</evidence>
<dbReference type="PANTHER" id="PTHR42881:SF2">
    <property type="entry name" value="PROLYL ENDOPEPTIDASE"/>
    <property type="match status" value="1"/>
</dbReference>
<dbReference type="Pfam" id="PF00326">
    <property type="entry name" value="Peptidase_S9"/>
    <property type="match status" value="1"/>
</dbReference>
<dbReference type="PRINTS" id="PR00862">
    <property type="entry name" value="PROLIGOPTASE"/>
</dbReference>
<evidence type="ECO:0000256" key="4">
    <source>
        <dbReference type="ARBA" id="ARBA00022801"/>
    </source>
</evidence>
<dbReference type="InterPro" id="IPR051167">
    <property type="entry name" value="Prolyl_oligopep/macrocyclase"/>
</dbReference>
<dbReference type="InterPro" id="IPR001375">
    <property type="entry name" value="Peptidase_S9_cat"/>
</dbReference>
<dbReference type="GO" id="GO:0006508">
    <property type="term" value="P:proteolysis"/>
    <property type="evidence" value="ECO:0007669"/>
    <property type="project" value="UniProtKB-KW"/>
</dbReference>
<accession>A0A7R9W150</accession>
<comment type="similarity">
    <text evidence="2 6">Belongs to the peptidase S9A family.</text>
</comment>
<dbReference type="PANTHER" id="PTHR42881">
    <property type="entry name" value="PROLYL ENDOPEPTIDASE"/>
    <property type="match status" value="1"/>
</dbReference>
<evidence type="ECO:0000259" key="8">
    <source>
        <dbReference type="Pfam" id="PF02897"/>
    </source>
</evidence>
<comment type="catalytic activity">
    <reaction evidence="1">
        <text>Hydrolysis of Pro-|-Xaa &gt;&gt; Ala-|-Xaa in oligopeptides.</text>
        <dbReference type="EC" id="3.4.21.26"/>
    </reaction>
</comment>
<gene>
    <name evidence="9" type="ORF">CEUR00632_LOCUS21204</name>
</gene>
<dbReference type="Pfam" id="PF02897">
    <property type="entry name" value="Peptidase_S9_N"/>
    <property type="match status" value="1"/>
</dbReference>
<dbReference type="FunFam" id="3.40.50.1820:FF:000005">
    <property type="entry name" value="Prolyl endopeptidase"/>
    <property type="match status" value="1"/>
</dbReference>
<evidence type="ECO:0000259" key="7">
    <source>
        <dbReference type="Pfam" id="PF00326"/>
    </source>
</evidence>
<proteinExistence type="inferred from homology"/>
<organism evidence="9">
    <name type="scientific">Chlamydomonas euryale</name>
    <dbReference type="NCBI Taxonomy" id="1486919"/>
    <lineage>
        <taxon>Eukaryota</taxon>
        <taxon>Viridiplantae</taxon>
        <taxon>Chlorophyta</taxon>
        <taxon>core chlorophytes</taxon>
        <taxon>Chlorophyceae</taxon>
        <taxon>CS clade</taxon>
        <taxon>Chlamydomonadales</taxon>
        <taxon>Chlamydomonadaceae</taxon>
        <taxon>Chlamydomonas</taxon>
    </lineage>
</organism>
<keyword evidence="3 6" id="KW-0645">Protease</keyword>
<dbReference type="SUPFAM" id="SSF53474">
    <property type="entry name" value="alpha/beta-Hydrolases"/>
    <property type="match status" value="1"/>
</dbReference>
<reference evidence="9" key="1">
    <citation type="submission" date="2021-01" db="EMBL/GenBank/DDBJ databases">
        <authorList>
            <person name="Corre E."/>
            <person name="Pelletier E."/>
            <person name="Niang G."/>
            <person name="Scheremetjew M."/>
            <person name="Finn R."/>
            <person name="Kale V."/>
            <person name="Holt S."/>
            <person name="Cochrane G."/>
            <person name="Meng A."/>
            <person name="Brown T."/>
            <person name="Cohen L."/>
        </authorList>
    </citation>
    <scope>NUCLEOTIDE SEQUENCE</scope>
    <source>
        <strain evidence="9">CCMP219</strain>
    </source>
</reference>
<feature type="domain" description="Peptidase S9 prolyl oligopeptidase catalytic" evidence="7">
    <location>
        <begin position="583"/>
        <end position="809"/>
    </location>
</feature>
<dbReference type="AlphaFoldDB" id="A0A7R9W150"/>
<dbReference type="InterPro" id="IPR023302">
    <property type="entry name" value="Pept_S9A_N"/>
</dbReference>
<dbReference type="Gene3D" id="3.40.50.1820">
    <property type="entry name" value="alpha/beta hydrolase"/>
    <property type="match status" value="1"/>
</dbReference>
<dbReference type="InterPro" id="IPR002470">
    <property type="entry name" value="Peptidase_S9A"/>
</dbReference>
<sequence length="818" mass="89558">MPAGGGSSNGIVLTASVGLGLAAAAGALAMRSRPALMATASPLLRRLPLSGYFGLKTRAFPKPVAAAAKGAPQTGLTVMPDQYPDVRRDESIVETLHGMTVADPYRWLENPDAEETQAFVAAQNKLTQSVLKQCDTREKFKALFTKLYDYPKFGMPHRVGDFYTYYHNSGLQQQYVLYTQTSLDAEPRLLLDPNLLSDDGTVSLNNHEFSDDGKYMCYSLSSGGSDWCTIQVMSIGSDGKPTFLDDRLEFVKFSSLAWTLDNKGFFYNRFPDPKNRDDLGTETDTNTNQLLCYHVLGAPQSEDAVVYAMPDHPTRMCGASVTDDGRFMMMYVSEGCEPTNRIFYVDLEPLKKLPSGAVDFKHYDFNDGAEKLPVVKLVDNFDASYSLFANDGTVFYFRTNLNAPRYKVVKVDVSNPGKPSSWPDVVPQHTKDVLQSAAAVKGDHLVTRYLRDACGVLQLRKLSSGEVIRELPVPGIGGVGGFSGDRKYSEFFFQFQSFAEPGATYRMDLADGPSAEPTVFRRTELKVPHNPDDYITQQVFVTSKDGTKVPLFVTHLKTTKLDGTAPCLLYGYGGFSISLLPVFSASRLAFMRGYGGVFAQACLRGGNEYGRTWRDAGSKQNKQNVFDDFQACAEHLHAGKFCSPSTLTIQGGSNGGLLVAACANQRPDLYACVLAQVGVMDMLRFHKFTIGHAWCTDFGNPDLADEFEYIFPYSPLHNVRPPAGGAGQYPAMLMATGDHDDRVVPLHSHKLTATLQHVLAKVERPGGSAQRNPLLSRIDVRAGHGAGKPTAMVIEETSDLIAFAAKCMGAKWDDGASV</sequence>
<evidence type="ECO:0000256" key="6">
    <source>
        <dbReference type="RuleBase" id="RU368024"/>
    </source>
</evidence>
<evidence type="ECO:0000256" key="3">
    <source>
        <dbReference type="ARBA" id="ARBA00022670"/>
    </source>
</evidence>
<evidence type="ECO:0000256" key="2">
    <source>
        <dbReference type="ARBA" id="ARBA00005228"/>
    </source>
</evidence>
<dbReference type="EMBL" id="HBEC01045467">
    <property type="protein sequence ID" value="CAD8311410.1"/>
    <property type="molecule type" value="Transcribed_RNA"/>
</dbReference>
<dbReference type="GO" id="GO:0004252">
    <property type="term" value="F:serine-type endopeptidase activity"/>
    <property type="evidence" value="ECO:0007669"/>
    <property type="project" value="UniProtKB-UniRule"/>
</dbReference>
<dbReference type="GO" id="GO:0005829">
    <property type="term" value="C:cytosol"/>
    <property type="evidence" value="ECO:0007669"/>
    <property type="project" value="TreeGrafter"/>
</dbReference>
<dbReference type="SUPFAM" id="SSF50993">
    <property type="entry name" value="Peptidase/esterase 'gauge' domain"/>
    <property type="match status" value="1"/>
</dbReference>
<dbReference type="GO" id="GO:0070012">
    <property type="term" value="F:oligopeptidase activity"/>
    <property type="evidence" value="ECO:0007669"/>
    <property type="project" value="TreeGrafter"/>
</dbReference>
<name>A0A7R9W150_9CHLO</name>
<protein>
    <recommendedName>
        <fullName evidence="6">Prolyl endopeptidase</fullName>
        <ecNumber evidence="6">3.4.21.-</ecNumber>
    </recommendedName>
</protein>
<evidence type="ECO:0000256" key="5">
    <source>
        <dbReference type="ARBA" id="ARBA00022825"/>
    </source>
</evidence>
<dbReference type="EC" id="3.4.21.-" evidence="6"/>